<sequence>MGLNGPIIDAHHHFWRIDRGVNSWITDDIAAIRRDYLHDHLAPYVSHLGIDGTVLVQASETWSENTFMAEQAAACGFVKAVVGWVDLSDAAAVEHLQDLARQPIVKAVRPVLQGIDDPDWILRPDVIANVAKLVPLGLRFDALIQPRHLPVIDRLARTLPDLPIVINHCAKPEFHGTPDSWAAWNEGISRLSQHPQICCKLSGLAAEYGPGWNTDAFLDVADYVITAFGPSRVMWGSDWPVLELDGSYPQWLSCIERLIAKYSPDEQAEIMGKSAMRYYGITA</sequence>
<dbReference type="EMBL" id="JADQAZ010000001">
    <property type="protein sequence ID" value="MBT0957180.1"/>
    <property type="molecule type" value="Genomic_DNA"/>
</dbReference>
<dbReference type="GO" id="GO:0016787">
    <property type="term" value="F:hydrolase activity"/>
    <property type="evidence" value="ECO:0007669"/>
    <property type="project" value="InterPro"/>
</dbReference>
<dbReference type="PANTHER" id="PTHR43569:SF2">
    <property type="entry name" value="AMIDOHYDROLASE-RELATED DOMAIN-CONTAINING PROTEIN"/>
    <property type="match status" value="1"/>
</dbReference>
<evidence type="ECO:0000313" key="4">
    <source>
        <dbReference type="Proteomes" id="UP001315686"/>
    </source>
</evidence>
<dbReference type="Proteomes" id="UP001315686">
    <property type="component" value="Unassembled WGS sequence"/>
</dbReference>
<proteinExistence type="inferred from homology"/>
<feature type="domain" description="Amidohydrolase-related" evidence="2">
    <location>
        <begin position="8"/>
        <end position="281"/>
    </location>
</feature>
<name>A0AAP2CP50_9RHOB</name>
<dbReference type="InterPro" id="IPR032466">
    <property type="entry name" value="Metal_Hydrolase"/>
</dbReference>
<comment type="similarity">
    <text evidence="1">Belongs to the metallo-dependent hydrolases superfamily.</text>
</comment>
<evidence type="ECO:0000313" key="3">
    <source>
        <dbReference type="EMBL" id="MBT0957180.1"/>
    </source>
</evidence>
<dbReference type="RefSeq" id="WP_327793356.1">
    <property type="nucleotide sequence ID" value="NZ_JADQAZ010000001.1"/>
</dbReference>
<dbReference type="SUPFAM" id="SSF51556">
    <property type="entry name" value="Metallo-dependent hydrolases"/>
    <property type="match status" value="1"/>
</dbReference>
<keyword evidence="4" id="KW-1185">Reference proteome</keyword>
<gene>
    <name evidence="3" type="ORF">IV417_07275</name>
</gene>
<protein>
    <submittedName>
        <fullName evidence="3">Amidohydrolase family protein</fullName>
    </submittedName>
</protein>
<reference evidence="3 4" key="1">
    <citation type="journal article" date="2021" name="Arch. Microbiol.">
        <title>Harenicola maris gen. nov., sp. nov. isolated from the Sea of Japan shallow sediments.</title>
        <authorList>
            <person name="Romanenko L.A."/>
            <person name="Kurilenko V.V."/>
            <person name="Chernysheva N.Y."/>
            <person name="Tekutyeva L.A."/>
            <person name="Velansky P.V."/>
            <person name="Svetashev V.I."/>
            <person name="Isaeva M.P."/>
        </authorList>
    </citation>
    <scope>NUCLEOTIDE SEQUENCE [LARGE SCALE GENOMIC DNA]</scope>
    <source>
        <strain evidence="3 4">KMM 3653</strain>
    </source>
</reference>
<evidence type="ECO:0000256" key="1">
    <source>
        <dbReference type="ARBA" id="ARBA00038310"/>
    </source>
</evidence>
<dbReference type="Pfam" id="PF04909">
    <property type="entry name" value="Amidohydro_2"/>
    <property type="match status" value="1"/>
</dbReference>
<accession>A0AAP2CP50</accession>
<dbReference type="InterPro" id="IPR006680">
    <property type="entry name" value="Amidohydro-rel"/>
</dbReference>
<comment type="caution">
    <text evidence="3">The sequence shown here is derived from an EMBL/GenBank/DDBJ whole genome shotgun (WGS) entry which is preliminary data.</text>
</comment>
<dbReference type="AlphaFoldDB" id="A0AAP2CP50"/>
<dbReference type="Gene3D" id="3.20.20.140">
    <property type="entry name" value="Metal-dependent hydrolases"/>
    <property type="match status" value="1"/>
</dbReference>
<organism evidence="3 4">
    <name type="scientific">Harenicola maris</name>
    <dbReference type="NCBI Taxonomy" id="2841044"/>
    <lineage>
        <taxon>Bacteria</taxon>
        <taxon>Pseudomonadati</taxon>
        <taxon>Pseudomonadota</taxon>
        <taxon>Alphaproteobacteria</taxon>
        <taxon>Rhodobacterales</taxon>
        <taxon>Paracoccaceae</taxon>
        <taxon>Harenicola</taxon>
    </lineage>
</organism>
<dbReference type="InterPro" id="IPR052350">
    <property type="entry name" value="Metallo-dep_Lactonases"/>
</dbReference>
<dbReference type="PANTHER" id="PTHR43569">
    <property type="entry name" value="AMIDOHYDROLASE"/>
    <property type="match status" value="1"/>
</dbReference>
<evidence type="ECO:0000259" key="2">
    <source>
        <dbReference type="Pfam" id="PF04909"/>
    </source>
</evidence>